<evidence type="ECO:0000313" key="6">
    <source>
        <dbReference type="Proteomes" id="UP001652660"/>
    </source>
</evidence>
<evidence type="ECO:0008006" key="8">
    <source>
        <dbReference type="Google" id="ProtNLM"/>
    </source>
</evidence>
<dbReference type="Pfam" id="PF03372">
    <property type="entry name" value="Exo_endo_phos"/>
    <property type="match status" value="1"/>
</dbReference>
<gene>
    <name evidence="7" type="primary">LOC140008743</name>
</gene>
<organism evidence="6 7">
    <name type="scientific">Coffea arabica</name>
    <name type="common">Arabian coffee</name>
    <dbReference type="NCBI Taxonomy" id="13443"/>
    <lineage>
        <taxon>Eukaryota</taxon>
        <taxon>Viridiplantae</taxon>
        <taxon>Streptophyta</taxon>
        <taxon>Embryophyta</taxon>
        <taxon>Tracheophyta</taxon>
        <taxon>Spermatophyta</taxon>
        <taxon>Magnoliopsida</taxon>
        <taxon>eudicotyledons</taxon>
        <taxon>Gunneridae</taxon>
        <taxon>Pentapetalae</taxon>
        <taxon>asterids</taxon>
        <taxon>lamiids</taxon>
        <taxon>Gentianales</taxon>
        <taxon>Rubiaceae</taxon>
        <taxon>Ixoroideae</taxon>
        <taxon>Gardenieae complex</taxon>
        <taxon>Bertiereae - Coffeeae clade</taxon>
        <taxon>Coffeeae</taxon>
        <taxon>Coffea</taxon>
    </lineage>
</organism>
<dbReference type="PROSITE" id="PS50878">
    <property type="entry name" value="RT_POL"/>
    <property type="match status" value="1"/>
</dbReference>
<keyword evidence="6" id="KW-1185">Reference proteome</keyword>
<feature type="domain" description="RNase H type-1" evidence="5">
    <location>
        <begin position="1824"/>
        <end position="1952"/>
    </location>
</feature>
<dbReference type="InterPro" id="IPR036397">
    <property type="entry name" value="RNaseH_sf"/>
</dbReference>
<dbReference type="Gene3D" id="3.60.10.10">
    <property type="entry name" value="Endonuclease/exonuclease/phosphatase"/>
    <property type="match status" value="1"/>
</dbReference>
<dbReference type="InterPro" id="IPR043502">
    <property type="entry name" value="DNA/RNA_pol_sf"/>
</dbReference>
<dbReference type="CDD" id="cd06222">
    <property type="entry name" value="RNase_H_like"/>
    <property type="match status" value="1"/>
</dbReference>
<keyword evidence="1" id="KW-0479">Metal-binding</keyword>
<dbReference type="InterPro" id="IPR000477">
    <property type="entry name" value="RT_dom"/>
</dbReference>
<dbReference type="InterPro" id="IPR012337">
    <property type="entry name" value="RNaseH-like_sf"/>
</dbReference>
<dbReference type="InterPro" id="IPR036875">
    <property type="entry name" value="Znf_CCHC_sf"/>
</dbReference>
<dbReference type="Pfam" id="PF03732">
    <property type="entry name" value="Retrotrans_gag"/>
    <property type="match status" value="1"/>
</dbReference>
<dbReference type="InterPro" id="IPR025558">
    <property type="entry name" value="DUF4283"/>
</dbReference>
<evidence type="ECO:0000259" key="3">
    <source>
        <dbReference type="PROSITE" id="PS50158"/>
    </source>
</evidence>
<reference evidence="7" key="1">
    <citation type="submission" date="2025-08" db="UniProtKB">
        <authorList>
            <consortium name="RefSeq"/>
        </authorList>
    </citation>
    <scope>IDENTIFICATION</scope>
    <source>
        <tissue evidence="7">Leaves</tissue>
    </source>
</reference>
<dbReference type="GeneID" id="140008743"/>
<sequence>MRKCFIRGYYHVDLHHKLQTLTQGSMIVEDYFKEMEMAMMRADVREDEEATMARFARGLRAEIGDVVELQHYLNMGELLDKAVKMERRLKRRGTTCQNPNFQSRNCRSSTIRSENTTSFAQNSSKPSGAMKPNASFPKPTPRDGFKANQEAPKPRNCDTKCFKCQGFGHIASQCPNQRVMLMMPKGEMLTDEEDEYEKMPYLVEDEEEEIEGFLSVVVAIAAISSSSGEGGRPTADPPDVGRSFAEVVASKAVGFNAKSFSSISSNATGPKVNAVVATHRGELFSRGRPVLEDLRRFFQAMDLKAQFSVGLLDRRHVLIRLSDEANYYRVWARGIWYIKALPMRVFKWSIDFHVDRERSIVPVWFSLPKLPVHLFQKECLFPIVSCLGRPLCVDAATAQGTRPTAARVCVEVDLLRELPTRVWIAFGDRIGFWQSLVAEHLLRYCGHCFHQGHGEAECRVKNPGLKANNPRIKVKQIYQKRRGGDTSGDGAGTIEAGQGTVVPPLAAGRDGGAETVGMIEQGPPLVALSAGHLVRQEEHLQEQDRQMISLMEGAGLCQPQGAAVAQQEQEKEAGCTVTDLGGQSNTQVHCRNATLQAQVPEYQDVGVMAEAICEKGCGAMANGSLVVEQPEQPEREGVVSSEPWQEWPSRAEAEFLEVQRRAGNLSPRGGSPRFRAQESMSQLDALNLDAVIHERNQEGDSHGSNSKLVVVVEPKTGVQNLTSLRLKLGMDWGMANQWGTVWLFYRAGFNCACIGESPQHLTVHIQSQMFPSPVILSGIHAKCTAQERQVLWADLLRDKPASAPWFLVGDFNVIISESEKRGGLPFRAREGVDFLQFMAEAGVSDVSFSGSRFTWCNNRPGTTRIWKRLDRLLVNGAALHLQHQVAVQHLGRDPSDHSPLLLSVVTRLDDKPRPFRFLNFWTMHKGFLDVVRACWTLPVSGPPMQVLALKLRGAKQALRQWSRQAFGDIFATVRGAEQEVMEAERRYDLDPTGMLRSELHQAQARLRYALSVEEDYWRQKARVKWLREGDNNTKFFHSVVAEKKRRAMIHRVRGVDGEWAEEEAQIGEAAVNFFQGLFSADGIQSPHHIMDHIPGLVSTQDNDMLSRIPSLEEVKGIVFSMDAESAAGPDGFTGKFFMVAWEVIAEDVYRAVVSFFCGAEIPRGIMATSMVLLPKVDSPQDFSQFRPISLCNFANKIISKLLAERLALILPKLISPQQSGFVKGRQIADNFLLAQELLTGIRKPNRGGNIVIKLDMMKAYDRVSWPFLLQVLRRFGFSETWIDMMWRLISNIWFSILVNGTPYGFFRSTRGLRQGDPISPALFVIGAEVLSSALNALVNQGHFIPFKVPLRCPAITHLAYADDVIIFSSGGRSSLARLKQVLDEYSRASGQRINSHKSCFLTHSGFPPRQAAAAGQVLGFQKRAFPVRYLGCPLYVGRRKKIYFADMYNAVASRILSWKNQLLLVGGRIVLVQSVLASMPIHLLAAASPSHGVMGALERLFADFLWGASDGGSKFHWLGWKDICRPQEEGGVGLRTLMGVHDSLSVKLWWKFRQQQSLWAEFMMGKYCVGQHPCFTDDSPLCSSTWKRMVAVQQVAEDNIGWVIRQGSMDFWHDNWMGSGALCGKVDVFLAHSVADFVDGGAWNVHMLRQYLDAGLVGQILQGRVPTMDKLARFGICGPSRCWCCQEPQEESLEHVFFSGEGARTLWRYFEIHPGEMAGVHTLRHMAGLWWLRKGSNEFLRFVFRIVPSVICWELWKARNRGVFEGQRLRGQDMETRVLQVLVEVCQARFPTLRCADASWEGLVREMSCRQERWSVRTVHWVMPQSGWKLNVDGCSRGNLGLSGGGGLVRDCNGEFVFGFSERFGLLTSLRAEMRALLVGIKHCIARGFLEIHLESDSLSLIRMVRGESVCPWEMQRDLDDLLQFKQHFRTVVHCYREANVPADRLANLGADFSDSQLFQSLLDLPQWIRGAIRLDQLGIPSIRRRMVGYV</sequence>
<keyword evidence="1" id="KW-0862">Zinc</keyword>
<feature type="domain" description="CCHC-type" evidence="3">
    <location>
        <begin position="160"/>
        <end position="176"/>
    </location>
</feature>
<proteinExistence type="predicted"/>
<dbReference type="Proteomes" id="UP001652660">
    <property type="component" value="Chromosome 6c"/>
</dbReference>
<dbReference type="InterPro" id="IPR005135">
    <property type="entry name" value="Endo/exonuclease/phosphatase"/>
</dbReference>
<dbReference type="RefSeq" id="XP_071909708.1">
    <property type="nucleotide sequence ID" value="XM_072053607.1"/>
</dbReference>
<evidence type="ECO:0000256" key="2">
    <source>
        <dbReference type="SAM" id="MobiDB-lite"/>
    </source>
</evidence>
<dbReference type="SUPFAM" id="SSF53098">
    <property type="entry name" value="Ribonuclease H-like"/>
    <property type="match status" value="1"/>
</dbReference>
<feature type="domain" description="Reverse transcriptase" evidence="4">
    <location>
        <begin position="1154"/>
        <end position="1434"/>
    </location>
</feature>
<evidence type="ECO:0000256" key="1">
    <source>
        <dbReference type="PROSITE-ProRule" id="PRU00047"/>
    </source>
</evidence>
<feature type="region of interest" description="Disordered" evidence="2">
    <location>
        <begin position="480"/>
        <end position="505"/>
    </location>
</feature>
<dbReference type="Gene3D" id="3.30.420.10">
    <property type="entry name" value="Ribonuclease H-like superfamily/Ribonuclease H"/>
    <property type="match status" value="1"/>
</dbReference>
<dbReference type="PANTHER" id="PTHR33116:SF67">
    <property type="entry name" value="REVERSE TRANSCRIPTASE"/>
    <property type="match status" value="1"/>
</dbReference>
<dbReference type="SUPFAM" id="SSF56219">
    <property type="entry name" value="DNase I-like"/>
    <property type="match status" value="1"/>
</dbReference>
<dbReference type="Pfam" id="PF13966">
    <property type="entry name" value="zf-RVT"/>
    <property type="match status" value="1"/>
</dbReference>
<dbReference type="SUPFAM" id="SSF56672">
    <property type="entry name" value="DNA/RNA polymerases"/>
    <property type="match status" value="1"/>
</dbReference>
<dbReference type="Pfam" id="PF00098">
    <property type="entry name" value="zf-CCHC"/>
    <property type="match status" value="1"/>
</dbReference>
<dbReference type="PROSITE" id="PS50879">
    <property type="entry name" value="RNASE_H_1"/>
    <property type="match status" value="1"/>
</dbReference>
<protein>
    <recommendedName>
        <fullName evidence="8">Reverse transcriptase domain-containing protein</fullName>
    </recommendedName>
</protein>
<dbReference type="SMART" id="SM00343">
    <property type="entry name" value="ZnF_C2HC"/>
    <property type="match status" value="1"/>
</dbReference>
<dbReference type="InterPro" id="IPR002156">
    <property type="entry name" value="RNaseH_domain"/>
</dbReference>
<dbReference type="Pfam" id="PF13456">
    <property type="entry name" value="RVT_3"/>
    <property type="match status" value="1"/>
</dbReference>
<accession>A0ABM4UQZ5</accession>
<dbReference type="InterPro" id="IPR036691">
    <property type="entry name" value="Endo/exonu/phosph_ase_sf"/>
</dbReference>
<dbReference type="SUPFAM" id="SSF57756">
    <property type="entry name" value="Retrovirus zinc finger-like domains"/>
    <property type="match status" value="1"/>
</dbReference>
<feature type="region of interest" description="Disordered" evidence="2">
    <location>
        <begin position="94"/>
        <end position="155"/>
    </location>
</feature>
<dbReference type="InterPro" id="IPR001878">
    <property type="entry name" value="Znf_CCHC"/>
</dbReference>
<dbReference type="CDD" id="cd01650">
    <property type="entry name" value="RT_nLTR_like"/>
    <property type="match status" value="1"/>
</dbReference>
<dbReference type="Pfam" id="PF14111">
    <property type="entry name" value="DUF4283"/>
    <property type="match status" value="1"/>
</dbReference>
<dbReference type="PROSITE" id="PS50158">
    <property type="entry name" value="ZF_CCHC"/>
    <property type="match status" value="1"/>
</dbReference>
<dbReference type="Pfam" id="PF00078">
    <property type="entry name" value="RVT_1"/>
    <property type="match status" value="1"/>
</dbReference>
<dbReference type="PANTHER" id="PTHR33116">
    <property type="entry name" value="REVERSE TRANSCRIPTASE ZINC-BINDING DOMAIN-CONTAINING PROTEIN-RELATED-RELATED"/>
    <property type="match status" value="1"/>
</dbReference>
<keyword evidence="1" id="KW-0863">Zinc-finger</keyword>
<name>A0ABM4UQZ5_COFAR</name>
<dbReference type="InterPro" id="IPR026960">
    <property type="entry name" value="RVT-Znf"/>
</dbReference>
<evidence type="ECO:0000313" key="7">
    <source>
        <dbReference type="RefSeq" id="XP_071909708.1"/>
    </source>
</evidence>
<dbReference type="InterPro" id="IPR005162">
    <property type="entry name" value="Retrotrans_gag_dom"/>
</dbReference>
<feature type="compositionally biased region" description="Polar residues" evidence="2">
    <location>
        <begin position="94"/>
        <end position="126"/>
    </location>
</feature>
<evidence type="ECO:0000259" key="5">
    <source>
        <dbReference type="PROSITE" id="PS50879"/>
    </source>
</evidence>
<dbReference type="InterPro" id="IPR044730">
    <property type="entry name" value="RNase_H-like_dom_plant"/>
</dbReference>
<evidence type="ECO:0000259" key="4">
    <source>
        <dbReference type="PROSITE" id="PS50878"/>
    </source>
</evidence>